<dbReference type="SMART" id="SM00331">
    <property type="entry name" value="PP2C_SIG"/>
    <property type="match status" value="1"/>
</dbReference>
<dbReference type="OrthoDB" id="118142at2"/>
<proteinExistence type="predicted"/>
<dbReference type="PANTHER" id="PTHR43156">
    <property type="entry name" value="STAGE II SPORULATION PROTEIN E-RELATED"/>
    <property type="match status" value="1"/>
</dbReference>
<evidence type="ECO:0000313" key="4">
    <source>
        <dbReference type="EMBL" id="SDG87285.1"/>
    </source>
</evidence>
<evidence type="ECO:0000256" key="1">
    <source>
        <dbReference type="ARBA" id="ARBA00022801"/>
    </source>
</evidence>
<dbReference type="GO" id="GO:0016791">
    <property type="term" value="F:phosphatase activity"/>
    <property type="evidence" value="ECO:0007669"/>
    <property type="project" value="TreeGrafter"/>
</dbReference>
<organism evidence="4 5">
    <name type="scientific">Klenkia brasiliensis</name>
    <dbReference type="NCBI Taxonomy" id="333142"/>
    <lineage>
        <taxon>Bacteria</taxon>
        <taxon>Bacillati</taxon>
        <taxon>Actinomycetota</taxon>
        <taxon>Actinomycetes</taxon>
        <taxon>Geodermatophilales</taxon>
        <taxon>Geodermatophilaceae</taxon>
        <taxon>Klenkia</taxon>
    </lineage>
</organism>
<dbReference type="SMART" id="SM00065">
    <property type="entry name" value="GAF"/>
    <property type="match status" value="1"/>
</dbReference>
<dbReference type="Pfam" id="PF13185">
    <property type="entry name" value="GAF_2"/>
    <property type="match status" value="1"/>
</dbReference>
<dbReference type="Gene3D" id="3.30.450.40">
    <property type="match status" value="1"/>
</dbReference>
<sequence>MPAEGQADVRLDALLTVVLELGRATTLRELAGSVLVRGMGVLGAAGGALAVRDPADDSALRLVLTDGLGGLREETHGALPLDEDWPAVVAARTGTRVVLHDAAEAVAQHPGMAEVVAASGCPAWAVLPLEAGDRVLGSLSVGWSRPQRFDPADLAVVEAFAAQCAQALDRLLTRQAEQRALRALADTVAALQRSLLSAPPSQEGLQVAVRYRPAARQAQVGGDWYDGFRLADGRTVLVIGDVTGHDSSAAAAMASVRNVLRGVAHAGGGSPAAMAAGLDRALRDLPVATLATAVLAVVEPHPDGALLRWTCAGHPPPLLAVPGCPPVVLDRPADLLLGVDPDRPRSDHEVLLPPGSTVLLHTDGLVERRDAPLDVGTAALLARLAQLRDLPLEELADRLLGPPGAADDECDRDDDVALLALRTRDGAATPHRPPARWPG</sequence>
<dbReference type="InterPro" id="IPR036457">
    <property type="entry name" value="PPM-type-like_dom_sf"/>
</dbReference>
<dbReference type="Gene3D" id="3.60.40.10">
    <property type="entry name" value="PPM-type phosphatase domain"/>
    <property type="match status" value="1"/>
</dbReference>
<dbReference type="InterPro" id="IPR029016">
    <property type="entry name" value="GAF-like_dom_sf"/>
</dbReference>
<evidence type="ECO:0000259" key="2">
    <source>
        <dbReference type="SMART" id="SM00065"/>
    </source>
</evidence>
<evidence type="ECO:0000259" key="3">
    <source>
        <dbReference type="SMART" id="SM00331"/>
    </source>
</evidence>
<evidence type="ECO:0000313" key="5">
    <source>
        <dbReference type="Proteomes" id="UP000198863"/>
    </source>
</evidence>
<dbReference type="Proteomes" id="UP000198863">
    <property type="component" value="Unassembled WGS sequence"/>
</dbReference>
<name>A0A1G7XSS7_9ACTN</name>
<protein>
    <submittedName>
        <fullName evidence="4">Serine phosphatase RsbU, regulator of sigma subunit</fullName>
    </submittedName>
</protein>
<dbReference type="InterPro" id="IPR052016">
    <property type="entry name" value="Bact_Sigma-Reg"/>
</dbReference>
<dbReference type="AlphaFoldDB" id="A0A1G7XSS7"/>
<dbReference type="Pfam" id="PF07228">
    <property type="entry name" value="SpoIIE"/>
    <property type="match status" value="1"/>
</dbReference>
<accession>A0A1G7XSS7</accession>
<dbReference type="InterPro" id="IPR003018">
    <property type="entry name" value="GAF"/>
</dbReference>
<gene>
    <name evidence="4" type="ORF">SAMN05660324_3790</name>
</gene>
<dbReference type="RefSeq" id="WP_131801511.1">
    <property type="nucleotide sequence ID" value="NZ_FNCF01000006.1"/>
</dbReference>
<dbReference type="PANTHER" id="PTHR43156:SF2">
    <property type="entry name" value="STAGE II SPORULATION PROTEIN E"/>
    <property type="match status" value="1"/>
</dbReference>
<keyword evidence="5" id="KW-1185">Reference proteome</keyword>
<feature type="domain" description="GAF" evidence="2">
    <location>
        <begin position="18"/>
        <end position="178"/>
    </location>
</feature>
<dbReference type="EMBL" id="FNCF01000006">
    <property type="protein sequence ID" value="SDG87285.1"/>
    <property type="molecule type" value="Genomic_DNA"/>
</dbReference>
<reference evidence="5" key="1">
    <citation type="submission" date="2016-10" db="EMBL/GenBank/DDBJ databases">
        <authorList>
            <person name="Varghese N."/>
            <person name="Submissions S."/>
        </authorList>
    </citation>
    <scope>NUCLEOTIDE SEQUENCE [LARGE SCALE GENOMIC DNA]</scope>
    <source>
        <strain evidence="5">DSM 44526</strain>
    </source>
</reference>
<dbReference type="InterPro" id="IPR001932">
    <property type="entry name" value="PPM-type_phosphatase-like_dom"/>
</dbReference>
<feature type="domain" description="PPM-type phosphatase" evidence="3">
    <location>
        <begin position="205"/>
        <end position="423"/>
    </location>
</feature>
<keyword evidence="1" id="KW-0378">Hydrolase</keyword>
<dbReference type="SUPFAM" id="SSF55781">
    <property type="entry name" value="GAF domain-like"/>
    <property type="match status" value="1"/>
</dbReference>